<name>A0A9D2GNI2_9BACT</name>
<keyword evidence="4 5" id="KW-0472">Membrane</keyword>
<reference evidence="7" key="2">
    <citation type="submission" date="2021-04" db="EMBL/GenBank/DDBJ databases">
        <authorList>
            <person name="Gilroy R."/>
        </authorList>
    </citation>
    <scope>NUCLEOTIDE SEQUENCE</scope>
    <source>
        <strain evidence="7">Gambia16-554</strain>
    </source>
</reference>
<evidence type="ECO:0000256" key="4">
    <source>
        <dbReference type="ARBA" id="ARBA00023136"/>
    </source>
</evidence>
<organism evidence="7 8">
    <name type="scientific">Candidatus Coprenecus stercoravium</name>
    <dbReference type="NCBI Taxonomy" id="2840735"/>
    <lineage>
        <taxon>Bacteria</taxon>
        <taxon>Pseudomonadati</taxon>
        <taxon>Bacteroidota</taxon>
        <taxon>Bacteroidia</taxon>
        <taxon>Bacteroidales</taxon>
        <taxon>Rikenellaceae</taxon>
        <taxon>Rikenellaceae incertae sedis</taxon>
        <taxon>Candidatus Coprenecus</taxon>
    </lineage>
</organism>
<dbReference type="AlphaFoldDB" id="A0A9D2GNI2"/>
<evidence type="ECO:0000259" key="6">
    <source>
        <dbReference type="Pfam" id="PF07291"/>
    </source>
</evidence>
<feature type="transmembrane region" description="Helical" evidence="5">
    <location>
        <begin position="150"/>
        <end position="171"/>
    </location>
</feature>
<feature type="transmembrane region" description="Helical" evidence="5">
    <location>
        <begin position="52"/>
        <end position="75"/>
    </location>
</feature>
<feature type="transmembrane region" description="Helical" evidence="5">
    <location>
        <begin position="7"/>
        <end position="25"/>
    </location>
</feature>
<evidence type="ECO:0000313" key="8">
    <source>
        <dbReference type="Proteomes" id="UP000824115"/>
    </source>
</evidence>
<evidence type="ECO:0000256" key="5">
    <source>
        <dbReference type="SAM" id="Phobius"/>
    </source>
</evidence>
<feature type="domain" description="Methylamine utilisation protein MauE" evidence="6">
    <location>
        <begin position="6"/>
        <end position="134"/>
    </location>
</feature>
<feature type="transmembrane region" description="Helical" evidence="5">
    <location>
        <begin position="82"/>
        <end position="101"/>
    </location>
</feature>
<accession>A0A9D2GNI2</accession>
<comment type="subcellular location">
    <subcellularLocation>
        <location evidence="1">Membrane</location>
        <topology evidence="1">Multi-pass membrane protein</topology>
    </subcellularLocation>
</comment>
<evidence type="ECO:0000313" key="7">
    <source>
        <dbReference type="EMBL" id="HIZ85286.1"/>
    </source>
</evidence>
<comment type="caution">
    <text evidence="7">The sequence shown here is derived from an EMBL/GenBank/DDBJ whole genome shotgun (WGS) entry which is preliminary data.</text>
</comment>
<dbReference type="Proteomes" id="UP000824115">
    <property type="component" value="Unassembled WGS sequence"/>
</dbReference>
<evidence type="ECO:0000256" key="1">
    <source>
        <dbReference type="ARBA" id="ARBA00004141"/>
    </source>
</evidence>
<dbReference type="InterPro" id="IPR009908">
    <property type="entry name" value="Methylamine_util_MauE"/>
</dbReference>
<keyword evidence="2 5" id="KW-0812">Transmembrane</keyword>
<dbReference type="GO" id="GO:0016020">
    <property type="term" value="C:membrane"/>
    <property type="evidence" value="ECO:0007669"/>
    <property type="project" value="UniProtKB-SubCell"/>
</dbReference>
<feature type="transmembrane region" description="Helical" evidence="5">
    <location>
        <begin position="391"/>
        <end position="409"/>
    </location>
</feature>
<dbReference type="GO" id="GO:0030416">
    <property type="term" value="P:methylamine metabolic process"/>
    <property type="evidence" value="ECO:0007669"/>
    <property type="project" value="InterPro"/>
</dbReference>
<dbReference type="EMBL" id="DXAW01000042">
    <property type="protein sequence ID" value="HIZ85286.1"/>
    <property type="molecule type" value="Genomic_DNA"/>
</dbReference>
<protein>
    <submittedName>
        <fullName evidence="7">DoxX family protein</fullName>
    </submittedName>
</protein>
<evidence type="ECO:0000256" key="2">
    <source>
        <dbReference type="ARBA" id="ARBA00022692"/>
    </source>
</evidence>
<keyword evidence="3 5" id="KW-1133">Transmembrane helix</keyword>
<proteinExistence type="predicted"/>
<dbReference type="NCBIfam" id="NF045576">
    <property type="entry name" value="BT_3928_fam"/>
    <property type="match status" value="1"/>
</dbReference>
<gene>
    <name evidence="7" type="ORF">IAC04_02210</name>
</gene>
<dbReference type="Pfam" id="PF07291">
    <property type="entry name" value="MauE"/>
    <property type="match status" value="1"/>
</dbReference>
<feature type="transmembrane region" description="Helical" evidence="5">
    <location>
        <begin position="121"/>
        <end position="138"/>
    </location>
</feature>
<sequence length="422" mass="47935">MRFLRVLMFLLRFIFGLTFILSGFFKLTDPVGTGLIVEEYFNTLHVGFLRPMAVPFGMMLSLIEFMIGIAVLMCVRMRAASIAGLVMMLFFTVLTFFMAVFDGIEECGCFGQAVHLTMWQTFYKNVVLLACIIPIFLFRKKFRPVAPVPAEWAFLGTYGLLALFCTVYSYYNIPPMEFGNYKVGTNLSMKLEDITDTDNFETVFVYEKDGRQEYFELDSLPGTDWTYVSSQTIYTGDERDLLFDMTLSGPDGESVTEEIVNSDRPVFIFTVYKPSDIKSGYWEKVSECMDTISHRGGRSFVAVPVVDANVDSVAVLYPGVGRVLISGDYKTLISMVRSNGGVMLVDDGIVVRKWSRWRFGPDDVAKSVEMDSEEVTARGTIAQRLFYESSILLLFLIIIIFRYVCGIVYGKRYLNSKHHVRS</sequence>
<evidence type="ECO:0000256" key="3">
    <source>
        <dbReference type="ARBA" id="ARBA00022989"/>
    </source>
</evidence>
<reference evidence="7" key="1">
    <citation type="journal article" date="2021" name="PeerJ">
        <title>Extensive microbial diversity within the chicken gut microbiome revealed by metagenomics and culture.</title>
        <authorList>
            <person name="Gilroy R."/>
            <person name="Ravi A."/>
            <person name="Getino M."/>
            <person name="Pursley I."/>
            <person name="Horton D.L."/>
            <person name="Alikhan N.F."/>
            <person name="Baker D."/>
            <person name="Gharbi K."/>
            <person name="Hall N."/>
            <person name="Watson M."/>
            <person name="Adriaenssens E.M."/>
            <person name="Foster-Nyarko E."/>
            <person name="Jarju S."/>
            <person name="Secka A."/>
            <person name="Antonio M."/>
            <person name="Oren A."/>
            <person name="Chaudhuri R.R."/>
            <person name="La Ragione R."/>
            <person name="Hildebrand F."/>
            <person name="Pallen M.J."/>
        </authorList>
    </citation>
    <scope>NUCLEOTIDE SEQUENCE</scope>
    <source>
        <strain evidence="7">Gambia16-554</strain>
    </source>
</reference>